<keyword evidence="1" id="KW-0285">Flavoprotein</keyword>
<reference evidence="6" key="1">
    <citation type="journal article" date="2018" name="MSphere">
        <title>Fusobacterium Genomics Using MinION and Illumina Sequencing Enables Genome Completion and Correction.</title>
        <authorList>
            <person name="Todd S.M."/>
            <person name="Settlage R.E."/>
            <person name="Lahmers K.K."/>
            <person name="Slade D.J."/>
        </authorList>
    </citation>
    <scope>NUCLEOTIDE SEQUENCE [LARGE SCALE GENOMIC DNA]</scope>
    <source>
        <strain evidence="6">ATCC 27725</strain>
    </source>
</reference>
<accession>A0ABN5JDK3</accession>
<dbReference type="NCBIfam" id="TIGR03143">
    <property type="entry name" value="AhpF_homolog"/>
    <property type="match status" value="1"/>
</dbReference>
<feature type="domain" description="Thioredoxin-like fold" evidence="4">
    <location>
        <begin position="466"/>
        <end position="542"/>
    </location>
</feature>
<protein>
    <submittedName>
        <fullName evidence="5">Thioredoxin reductase</fullName>
    </submittedName>
</protein>
<dbReference type="InterPro" id="IPR017561">
    <property type="entry name" value="AhpF_homologue_put"/>
</dbReference>
<dbReference type="EMBL" id="CP028103">
    <property type="protein sequence ID" value="AVQ30082.1"/>
    <property type="molecule type" value="Genomic_DNA"/>
</dbReference>
<dbReference type="InterPro" id="IPR036249">
    <property type="entry name" value="Thioredoxin-like_sf"/>
</dbReference>
<dbReference type="PANTHER" id="PTHR48105">
    <property type="entry name" value="THIOREDOXIN REDUCTASE 1-RELATED-RELATED"/>
    <property type="match status" value="1"/>
</dbReference>
<dbReference type="GeneID" id="77466771"/>
<evidence type="ECO:0000259" key="4">
    <source>
        <dbReference type="Pfam" id="PF13192"/>
    </source>
</evidence>
<dbReference type="InterPro" id="IPR036188">
    <property type="entry name" value="FAD/NAD-bd_sf"/>
</dbReference>
<dbReference type="InterPro" id="IPR023753">
    <property type="entry name" value="FAD/NAD-binding_dom"/>
</dbReference>
<evidence type="ECO:0000256" key="1">
    <source>
        <dbReference type="ARBA" id="ARBA00022630"/>
    </source>
</evidence>
<dbReference type="InterPro" id="IPR050097">
    <property type="entry name" value="Ferredoxin-NADP_redctase_2"/>
</dbReference>
<organism evidence="5 6">
    <name type="scientific">Fusobacterium varium ATCC 27725</name>
    <dbReference type="NCBI Taxonomy" id="469618"/>
    <lineage>
        <taxon>Bacteria</taxon>
        <taxon>Fusobacteriati</taxon>
        <taxon>Fusobacteriota</taxon>
        <taxon>Fusobacteriia</taxon>
        <taxon>Fusobacteriales</taxon>
        <taxon>Fusobacteriaceae</taxon>
        <taxon>Fusobacterium</taxon>
    </lineage>
</organism>
<dbReference type="Gene3D" id="3.50.50.60">
    <property type="entry name" value="FAD/NAD(P)-binding domain"/>
    <property type="match status" value="2"/>
</dbReference>
<dbReference type="CDD" id="cd02974">
    <property type="entry name" value="AhpF_NTD_N"/>
    <property type="match status" value="1"/>
</dbReference>
<keyword evidence="2" id="KW-0560">Oxidoreductase</keyword>
<keyword evidence="6" id="KW-1185">Reference proteome</keyword>
<feature type="domain" description="FAD/NAD(P)-binding" evidence="3">
    <location>
        <begin position="5"/>
        <end position="296"/>
    </location>
</feature>
<evidence type="ECO:0000313" key="6">
    <source>
        <dbReference type="Proteomes" id="UP000241238"/>
    </source>
</evidence>
<evidence type="ECO:0000313" key="5">
    <source>
        <dbReference type="EMBL" id="AVQ30082.1"/>
    </source>
</evidence>
<dbReference type="InterPro" id="IPR012336">
    <property type="entry name" value="Thioredoxin-like_fold"/>
</dbReference>
<dbReference type="PRINTS" id="PR00469">
    <property type="entry name" value="PNDRDTASEII"/>
</dbReference>
<dbReference type="PRINTS" id="PR00368">
    <property type="entry name" value="FADPNR"/>
</dbReference>
<dbReference type="Pfam" id="PF13192">
    <property type="entry name" value="Thioredoxin_3"/>
    <property type="match status" value="1"/>
</dbReference>
<dbReference type="SUPFAM" id="SSF51905">
    <property type="entry name" value="FAD/NAD(P)-binding domain"/>
    <property type="match status" value="2"/>
</dbReference>
<proteinExistence type="predicted"/>
<name>A0ABN5JDK3_FUSVA</name>
<gene>
    <name evidence="5" type="ORF">C4N18_02120</name>
</gene>
<evidence type="ECO:0000256" key="2">
    <source>
        <dbReference type="ARBA" id="ARBA00023002"/>
    </source>
</evidence>
<dbReference type="SUPFAM" id="SSF52833">
    <property type="entry name" value="Thioredoxin-like"/>
    <property type="match status" value="2"/>
</dbReference>
<dbReference type="Proteomes" id="UP000241238">
    <property type="component" value="Chromosome"/>
</dbReference>
<dbReference type="Gene3D" id="3.40.30.80">
    <property type="match status" value="1"/>
</dbReference>
<dbReference type="RefSeq" id="WP_005949469.1">
    <property type="nucleotide sequence ID" value="NZ_CP028103.1"/>
</dbReference>
<evidence type="ECO:0000259" key="3">
    <source>
        <dbReference type="Pfam" id="PF07992"/>
    </source>
</evidence>
<dbReference type="Pfam" id="PF07992">
    <property type="entry name" value="Pyr_redox_2"/>
    <property type="match status" value="1"/>
</dbReference>
<dbReference type="InterPro" id="IPR044142">
    <property type="entry name" value="AhpF_NTD_N"/>
</dbReference>
<sequence>MEKIYDLIVIGGGPSGLSAGIYAGRAMLDVLIIEKDKAGGQICLTNEIVNYPGISEISGSEFGAQLKKQAESFGVEFTTAEVKDMDLSQDIKVLKTTSGEYKALSVVIATGASPRKLNFPGEEEYTGRGVAYCATCDGEFFTGMEVFVIGAGFAAAEEAIFLTKYATKVTIIAREPEFTCAKSIAEKVLSHPKIEVKFNTELLEAKGDIQLRSAVFKNNITGEISEYKAQDGKSFGIFIFVGYEPQSKLFKEHIKLDQYGFIPTDEDLLTNIKGVYAAGDIRPKKLRQLVTAVSDGAVAAVNIEKYVHDLREKLGISKEEKEPEKSSQAQIKEVELLDSNLKEQLKDIVSKFENNIELVVIKDSSVEKSSMIENMVKEISSVSNKLKFISFEKGENSELEKKIKADRFPTIAILDKNGDFSGIKFSSLPSGHELNSFILAMYNIAGPGQKISEDTMKNIKNISSPVNIKIGISLSCTKCPETVQAAQKIAVENKNVNVEIIDVFTFPDFKEKYDIMSVPAMIINDKDIFFGQKNIDEVIEILK</sequence>